<proteinExistence type="predicted"/>
<name>A0A5N6BXV1_9ACTN</name>
<organism evidence="1 2">
    <name type="scientific">Microbispora catharanthi</name>
    <dbReference type="NCBI Taxonomy" id="1712871"/>
    <lineage>
        <taxon>Bacteria</taxon>
        <taxon>Bacillati</taxon>
        <taxon>Actinomycetota</taxon>
        <taxon>Actinomycetes</taxon>
        <taxon>Streptosporangiales</taxon>
        <taxon>Streptosporangiaceae</taxon>
        <taxon>Microbispora</taxon>
    </lineage>
</organism>
<dbReference type="RefSeq" id="WP_139574191.1">
    <property type="nucleotide sequence ID" value="NZ_VDMA02000005.1"/>
</dbReference>
<keyword evidence="2" id="KW-1185">Reference proteome</keyword>
<dbReference type="EMBL" id="VDMA02000005">
    <property type="protein sequence ID" value="KAB8185287.1"/>
    <property type="molecule type" value="Genomic_DNA"/>
</dbReference>
<dbReference type="AlphaFoldDB" id="A0A5N6BXV1"/>
<dbReference type="Proteomes" id="UP000313066">
    <property type="component" value="Unassembled WGS sequence"/>
</dbReference>
<accession>A0A5N6BXV1</accession>
<evidence type="ECO:0000313" key="2">
    <source>
        <dbReference type="Proteomes" id="UP000313066"/>
    </source>
</evidence>
<gene>
    <name evidence="1" type="ORF">FH610_010795</name>
</gene>
<comment type="caution">
    <text evidence="1">The sequence shown here is derived from an EMBL/GenBank/DDBJ whole genome shotgun (WGS) entry which is preliminary data.</text>
</comment>
<sequence length="59" mass="6595">MGVMQAVTTYVHHEQSVRGACRAERNARRTVTGGVDDLDRETTRMLEKVLDRRVPSPAA</sequence>
<reference evidence="1 2" key="1">
    <citation type="submission" date="2019-10" db="EMBL/GenBank/DDBJ databases">
        <title>Nonomuraea sp. nov., isolated from Phyllanthus amarus.</title>
        <authorList>
            <person name="Klykleung N."/>
            <person name="Tanasupawat S."/>
        </authorList>
    </citation>
    <scope>NUCLEOTIDE SEQUENCE [LARGE SCALE GENOMIC DNA]</scope>
    <source>
        <strain evidence="1 2">CR1-09</strain>
    </source>
</reference>
<evidence type="ECO:0000313" key="1">
    <source>
        <dbReference type="EMBL" id="KAB8185287.1"/>
    </source>
</evidence>
<protein>
    <submittedName>
        <fullName evidence="1">Uncharacterized protein</fullName>
    </submittedName>
</protein>